<dbReference type="InterPro" id="IPR050778">
    <property type="entry name" value="Cueball_EGF_LRP_Nidogen"/>
</dbReference>
<dbReference type="GO" id="GO:0007399">
    <property type="term" value="P:nervous system development"/>
    <property type="evidence" value="ECO:0007669"/>
    <property type="project" value="TreeGrafter"/>
</dbReference>
<keyword evidence="2" id="KW-1003">Cell membrane</keyword>
<keyword evidence="4 6" id="KW-0732">Signal</keyword>
<evidence type="ECO:0000313" key="8">
    <source>
        <dbReference type="Proteomes" id="UP000015104"/>
    </source>
</evidence>
<accession>T1K528</accession>
<evidence type="ECO:0000256" key="6">
    <source>
        <dbReference type="SAM" id="SignalP"/>
    </source>
</evidence>
<reference evidence="7" key="2">
    <citation type="submission" date="2015-06" db="UniProtKB">
        <authorList>
            <consortium name="EnsemblMetazoa"/>
        </authorList>
    </citation>
    <scope>IDENTIFICATION</scope>
</reference>
<dbReference type="Pfam" id="PF00058">
    <property type="entry name" value="Ldl_recept_b"/>
    <property type="match status" value="3"/>
</dbReference>
<sequence>MFFSIFLKLVIFYCLPWNNNIDASNIIFANTKQISEVHLDSTRLDTSVVVDNLGDATALDFSFKEQLIFWSDLATKKIQGVRLGNKSSKPFDIINTGVSSPDGLACDWITKKIYWSDADTKRIEVVQFDGKNRKVLFWKDIDSPRALALVPQEGLLFWTDWGDKAKIERSSMDGKHRRILVNEELRWPNGLAVDFAARRIYWTDGKLKYISSVDYNGGNKKMFQTNIAQAFGLTLEKDLLYLTDWTNMGISSCNKVSEKCKMLIPSNKHQANYGYPSGIKVYSPLLQPEYVSNCSVNNGGCSHLCLLSSDPPYYSCACPTGVLLKYNKKTCAKLL</sequence>
<dbReference type="EnsemblMetazoa" id="tetur05g04790.1">
    <property type="protein sequence ID" value="tetur05g04790.1"/>
    <property type="gene ID" value="tetur05g04790"/>
</dbReference>
<dbReference type="STRING" id="32264.T1K528"/>
<organism evidence="7 8">
    <name type="scientific">Tetranychus urticae</name>
    <name type="common">Two-spotted spider mite</name>
    <dbReference type="NCBI Taxonomy" id="32264"/>
    <lineage>
        <taxon>Eukaryota</taxon>
        <taxon>Metazoa</taxon>
        <taxon>Ecdysozoa</taxon>
        <taxon>Arthropoda</taxon>
        <taxon>Chelicerata</taxon>
        <taxon>Arachnida</taxon>
        <taxon>Acari</taxon>
        <taxon>Acariformes</taxon>
        <taxon>Trombidiformes</taxon>
        <taxon>Prostigmata</taxon>
        <taxon>Eleutherengona</taxon>
        <taxon>Raphignathae</taxon>
        <taxon>Tetranychoidea</taxon>
        <taxon>Tetranychidae</taxon>
        <taxon>Tetranychus</taxon>
    </lineage>
</organism>
<dbReference type="Gene3D" id="2.120.10.30">
    <property type="entry name" value="TolB, C-terminal domain"/>
    <property type="match status" value="1"/>
</dbReference>
<gene>
    <name evidence="7" type="primary">107360429</name>
</gene>
<feature type="chain" id="PRO_5004580988" description="EGF-like domain-containing protein" evidence="6">
    <location>
        <begin position="24"/>
        <end position="335"/>
    </location>
</feature>
<protein>
    <recommendedName>
        <fullName evidence="9">EGF-like domain-containing protein</fullName>
    </recommendedName>
</protein>
<dbReference type="HOGENOM" id="CLU_008163_0_2_1"/>
<dbReference type="SMART" id="SM00135">
    <property type="entry name" value="LY"/>
    <property type="match status" value="4"/>
</dbReference>
<dbReference type="OrthoDB" id="10066840at2759"/>
<dbReference type="FunFam" id="2.120.10.30:FF:000008">
    <property type="entry name" value="Low-density lipoprotein receptor-related protein 4"/>
    <property type="match status" value="1"/>
</dbReference>
<dbReference type="eggNOG" id="KOG1215">
    <property type="taxonomic scope" value="Eukaryota"/>
</dbReference>
<evidence type="ECO:0000256" key="1">
    <source>
        <dbReference type="ARBA" id="ARBA00004251"/>
    </source>
</evidence>
<keyword evidence="2" id="KW-0472">Membrane</keyword>
<dbReference type="KEGG" id="tut:107360429"/>
<keyword evidence="3" id="KW-0245">EGF-like domain</keyword>
<dbReference type="PROSITE" id="PS51120">
    <property type="entry name" value="LDLRB"/>
    <property type="match status" value="3"/>
</dbReference>
<dbReference type="PANTHER" id="PTHR46513">
    <property type="entry name" value="VITELLOGENIN RECEPTOR-LIKE PROTEIN-RELATED-RELATED"/>
    <property type="match status" value="1"/>
</dbReference>
<feature type="signal peptide" evidence="6">
    <location>
        <begin position="1"/>
        <end position="23"/>
    </location>
</feature>
<proteinExistence type="predicted"/>
<dbReference type="SUPFAM" id="SSF63825">
    <property type="entry name" value="YWTD domain"/>
    <property type="match status" value="1"/>
</dbReference>
<dbReference type="SUPFAM" id="SSF57196">
    <property type="entry name" value="EGF/Laminin"/>
    <property type="match status" value="1"/>
</dbReference>
<dbReference type="EMBL" id="CAEY01001585">
    <property type="status" value="NOT_ANNOTATED_CDS"/>
    <property type="molecule type" value="Genomic_DNA"/>
</dbReference>
<dbReference type="InterPro" id="IPR011042">
    <property type="entry name" value="6-blade_b-propeller_TolB-like"/>
</dbReference>
<dbReference type="AlphaFoldDB" id="T1K528"/>
<dbReference type="PANTHER" id="PTHR46513:SF13">
    <property type="entry name" value="EGF-LIKE DOMAIN-CONTAINING PROTEIN"/>
    <property type="match status" value="1"/>
</dbReference>
<evidence type="ECO:0000256" key="2">
    <source>
        <dbReference type="ARBA" id="ARBA00022475"/>
    </source>
</evidence>
<feature type="repeat" description="LDL-receptor class B" evidence="5">
    <location>
        <begin position="198"/>
        <end position="239"/>
    </location>
</feature>
<dbReference type="Proteomes" id="UP000015104">
    <property type="component" value="Unassembled WGS sequence"/>
</dbReference>
<evidence type="ECO:0000256" key="3">
    <source>
        <dbReference type="ARBA" id="ARBA00022536"/>
    </source>
</evidence>
<evidence type="ECO:0000313" key="7">
    <source>
        <dbReference type="EnsemblMetazoa" id="tetur05g04790.1"/>
    </source>
</evidence>
<dbReference type="OMA" id="PNIVNFC"/>
<feature type="repeat" description="LDL-receptor class B" evidence="5">
    <location>
        <begin position="154"/>
        <end position="197"/>
    </location>
</feature>
<evidence type="ECO:0000256" key="4">
    <source>
        <dbReference type="ARBA" id="ARBA00022729"/>
    </source>
</evidence>
<comment type="subcellular location">
    <subcellularLocation>
        <location evidence="1">Cell membrane</location>
        <topology evidence="1">Single-pass type I membrane protein</topology>
    </subcellularLocation>
</comment>
<feature type="repeat" description="LDL-receptor class B" evidence="5">
    <location>
        <begin position="111"/>
        <end position="153"/>
    </location>
</feature>
<keyword evidence="8" id="KW-1185">Reference proteome</keyword>
<name>T1K528_TETUR</name>
<evidence type="ECO:0000256" key="5">
    <source>
        <dbReference type="PROSITE-ProRule" id="PRU00461"/>
    </source>
</evidence>
<evidence type="ECO:0008006" key="9">
    <source>
        <dbReference type="Google" id="ProtNLM"/>
    </source>
</evidence>
<dbReference type="GO" id="GO:0005886">
    <property type="term" value="C:plasma membrane"/>
    <property type="evidence" value="ECO:0007669"/>
    <property type="project" value="UniProtKB-SubCell"/>
</dbReference>
<dbReference type="InterPro" id="IPR000033">
    <property type="entry name" value="LDLR_classB_rpt"/>
</dbReference>
<dbReference type="Pfam" id="PF14670">
    <property type="entry name" value="FXa_inhibition"/>
    <property type="match status" value="1"/>
</dbReference>
<reference evidence="8" key="1">
    <citation type="submission" date="2011-08" db="EMBL/GenBank/DDBJ databases">
        <authorList>
            <person name="Rombauts S."/>
        </authorList>
    </citation>
    <scope>NUCLEOTIDE SEQUENCE</scope>
    <source>
        <strain evidence="8">London</strain>
    </source>
</reference>